<dbReference type="InterPro" id="IPR018422">
    <property type="entry name" value="Cation/H_exchanger_CPA1"/>
</dbReference>
<dbReference type="PANTHER" id="PTHR10110:SF86">
    <property type="entry name" value="SODIUM_HYDROGEN EXCHANGER 7"/>
    <property type="match status" value="1"/>
</dbReference>
<dbReference type="OrthoDB" id="9809206at2"/>
<keyword evidence="10" id="KW-0050">Antiport</keyword>
<keyword evidence="6 10" id="KW-0915">Sodium</keyword>
<evidence type="ECO:0000256" key="3">
    <source>
        <dbReference type="ARBA" id="ARBA00022475"/>
    </source>
</evidence>
<evidence type="ECO:0000256" key="6">
    <source>
        <dbReference type="ARBA" id="ARBA00023053"/>
    </source>
</evidence>
<evidence type="ECO:0000256" key="7">
    <source>
        <dbReference type="ARBA" id="ARBA00023065"/>
    </source>
</evidence>
<dbReference type="Proteomes" id="UP000037939">
    <property type="component" value="Unassembled WGS sequence"/>
</dbReference>
<dbReference type="EMBL" id="LAQT01000002">
    <property type="protein sequence ID" value="KPC54804.1"/>
    <property type="molecule type" value="Genomic_DNA"/>
</dbReference>
<dbReference type="PATRIC" id="fig|857265.3.peg.924"/>
<reference evidence="12 13" key="1">
    <citation type="submission" date="2015-07" db="EMBL/GenBank/DDBJ databases">
        <title>Draft genome sequence of the Amantichitinum ursilacus IGB-41, a new chitin-degrading bacterium.</title>
        <authorList>
            <person name="Kirstahler P."/>
            <person name="Guenther M."/>
            <person name="Grumaz C."/>
            <person name="Rupp S."/>
            <person name="Zibek S."/>
            <person name="Sohn K."/>
        </authorList>
    </citation>
    <scope>NUCLEOTIDE SEQUENCE [LARGE SCALE GENOMIC DNA]</scope>
    <source>
        <strain evidence="12 13">IGB-41</strain>
    </source>
</reference>
<name>A0A0N0XKQ7_9NEIS</name>
<keyword evidence="9 10" id="KW-0739">Sodium transport</keyword>
<feature type="domain" description="Cation/H+ exchanger transmembrane" evidence="11">
    <location>
        <begin position="15"/>
        <end position="419"/>
    </location>
</feature>
<evidence type="ECO:0000256" key="4">
    <source>
        <dbReference type="ARBA" id="ARBA00022692"/>
    </source>
</evidence>
<keyword evidence="10" id="KW-0997">Cell inner membrane</keyword>
<evidence type="ECO:0000259" key="11">
    <source>
        <dbReference type="Pfam" id="PF00999"/>
    </source>
</evidence>
<proteinExistence type="inferred from homology"/>
<keyword evidence="7 10" id="KW-0406">Ion transport</keyword>
<dbReference type="GO" id="GO:0098719">
    <property type="term" value="P:sodium ion import across plasma membrane"/>
    <property type="evidence" value="ECO:0007669"/>
    <property type="project" value="TreeGrafter"/>
</dbReference>
<dbReference type="GO" id="GO:0015386">
    <property type="term" value="F:potassium:proton antiporter activity"/>
    <property type="evidence" value="ECO:0007669"/>
    <property type="project" value="TreeGrafter"/>
</dbReference>
<dbReference type="GO" id="GO:0051453">
    <property type="term" value="P:regulation of intracellular pH"/>
    <property type="evidence" value="ECO:0007669"/>
    <property type="project" value="TreeGrafter"/>
</dbReference>
<dbReference type="AlphaFoldDB" id="A0A0N0XKQ7"/>
<evidence type="ECO:0000313" key="12">
    <source>
        <dbReference type="EMBL" id="KPC54804.1"/>
    </source>
</evidence>
<dbReference type="GO" id="GO:0005886">
    <property type="term" value="C:plasma membrane"/>
    <property type="evidence" value="ECO:0007669"/>
    <property type="project" value="UniProtKB-SubCell"/>
</dbReference>
<dbReference type="STRING" id="857265.WG78_04505"/>
<keyword evidence="5 10" id="KW-1133">Transmembrane helix</keyword>
<feature type="transmembrane region" description="Helical" evidence="10">
    <location>
        <begin position="184"/>
        <end position="205"/>
    </location>
</feature>
<feature type="transmembrane region" description="Helical" evidence="10">
    <location>
        <begin position="56"/>
        <end position="73"/>
    </location>
</feature>
<dbReference type="PANTHER" id="PTHR10110">
    <property type="entry name" value="SODIUM/HYDROGEN EXCHANGER"/>
    <property type="match status" value="1"/>
</dbReference>
<gene>
    <name evidence="12" type="primary">nhaK</name>
    <name evidence="12" type="ORF">WG78_04505</name>
</gene>
<feature type="transmembrane region" description="Helical" evidence="10">
    <location>
        <begin position="114"/>
        <end position="136"/>
    </location>
</feature>
<evidence type="ECO:0000256" key="9">
    <source>
        <dbReference type="ARBA" id="ARBA00023201"/>
    </source>
</evidence>
<organism evidence="12 13">
    <name type="scientific">Amantichitinum ursilacus</name>
    <dbReference type="NCBI Taxonomy" id="857265"/>
    <lineage>
        <taxon>Bacteria</taxon>
        <taxon>Pseudomonadati</taxon>
        <taxon>Pseudomonadota</taxon>
        <taxon>Betaproteobacteria</taxon>
        <taxon>Neisseriales</taxon>
        <taxon>Chitinibacteraceae</taxon>
        <taxon>Amantichitinum</taxon>
    </lineage>
</organism>
<dbReference type="Pfam" id="PF00999">
    <property type="entry name" value="Na_H_Exchanger"/>
    <property type="match status" value="1"/>
</dbReference>
<dbReference type="GO" id="GO:0015385">
    <property type="term" value="F:sodium:proton antiporter activity"/>
    <property type="evidence" value="ECO:0007669"/>
    <property type="project" value="InterPro"/>
</dbReference>
<dbReference type="InterPro" id="IPR006153">
    <property type="entry name" value="Cation/H_exchanger_TM"/>
</dbReference>
<evidence type="ECO:0000256" key="8">
    <source>
        <dbReference type="ARBA" id="ARBA00023136"/>
    </source>
</evidence>
<evidence type="ECO:0000256" key="2">
    <source>
        <dbReference type="ARBA" id="ARBA00022448"/>
    </source>
</evidence>
<comment type="caution">
    <text evidence="10">Lacks conserved residue(s) required for the propagation of feature annotation.</text>
</comment>
<feature type="transmembrane region" description="Helical" evidence="10">
    <location>
        <begin position="395"/>
        <end position="419"/>
    </location>
</feature>
<evidence type="ECO:0000256" key="10">
    <source>
        <dbReference type="RuleBase" id="RU366002"/>
    </source>
</evidence>
<feature type="transmembrane region" description="Helical" evidence="10">
    <location>
        <begin position="85"/>
        <end position="108"/>
    </location>
</feature>
<feature type="transmembrane region" description="Helical" evidence="10">
    <location>
        <begin position="279"/>
        <end position="297"/>
    </location>
</feature>
<dbReference type="NCBIfam" id="TIGR00831">
    <property type="entry name" value="a_cpa1"/>
    <property type="match status" value="1"/>
</dbReference>
<feature type="transmembrane region" description="Helical" evidence="10">
    <location>
        <begin position="317"/>
        <end position="339"/>
    </location>
</feature>
<dbReference type="RefSeq" id="WP_053936659.1">
    <property type="nucleotide sequence ID" value="NZ_LAQT01000002.1"/>
</dbReference>
<protein>
    <submittedName>
        <fullName evidence="12">Sodium, potassium, lithium and rubidium/H(+) antiporter</fullName>
    </submittedName>
</protein>
<dbReference type="InterPro" id="IPR004705">
    <property type="entry name" value="Cation/H_exchanger_CPA1_bac"/>
</dbReference>
<comment type="caution">
    <text evidence="12">The sequence shown here is derived from an EMBL/GenBank/DDBJ whole genome shotgun (WGS) entry which is preliminary data.</text>
</comment>
<keyword evidence="8 10" id="KW-0472">Membrane</keyword>
<comment type="subcellular location">
    <subcellularLocation>
        <location evidence="10">Cell inner membrane</location>
        <topology evidence="10">Multi-pass membrane protein</topology>
    </subcellularLocation>
    <subcellularLocation>
        <location evidence="1">Cell membrane</location>
        <topology evidence="1">Multi-pass membrane protein</topology>
    </subcellularLocation>
</comment>
<keyword evidence="4 10" id="KW-0812">Transmembrane</keyword>
<evidence type="ECO:0000256" key="5">
    <source>
        <dbReference type="ARBA" id="ARBA00022989"/>
    </source>
</evidence>
<keyword evidence="3" id="KW-1003">Cell membrane</keyword>
<evidence type="ECO:0000256" key="1">
    <source>
        <dbReference type="ARBA" id="ARBA00004651"/>
    </source>
</evidence>
<sequence length="554" mass="59716">MEILFTVLVLLLAVAFSGVARKWLPFAVPLPLLQIALGAALAWPVLDLHVTFDPELFLLLFIPPLLFLDGARTPRREFVQNKRPILALALGLVFFTVAGVGYFVHWLIPAIPLPVAFALAAVLSPTDAVALGGIVGKGRIPDTLLQILEGEALMNDASGLVALKFAVVAAMTGTFSLLNASASFVLIALGGLACGALLGVAFAWGRNLLVSFSGDEPGPQVVLMLLLPFAAYLVAERLGVSGILSAVAAGMAVNASDLFKSTSLATRLQANSTWAMIEFVFNGLVFILLGLQLPHIIGSALVEAHHDSATAAWQLVGYVAAVMLALHVLRFVWVWALRYTARAAMRKQGMLHVKAGWRTLSLMTLGGVRGAVTLAGVLALPLTLPGGAPFPARDLVVFIAASIILLSLLLGAIGLPLLLRNIAPPTDTRHHREENRARSLIAHAAISALERERDALSVDMSEADAASITTLTAQLMEIYRRRVAVLETEAEQREHVVREERLMRNLRGVAMRAERDEAYRLHKADEINDEALAKLIREIDLAEAAFSERPRFDK</sequence>
<feature type="transmembrane region" description="Helical" evidence="10">
    <location>
        <begin position="241"/>
        <end position="259"/>
    </location>
</feature>
<dbReference type="Gene3D" id="6.10.140.1330">
    <property type="match status" value="1"/>
</dbReference>
<keyword evidence="13" id="KW-1185">Reference proteome</keyword>
<accession>A0A0N0XKQ7</accession>
<comment type="similarity">
    <text evidence="10">Belongs to the monovalent cation:proton antiporter 1 (CPA1) transporter (TC 2.A.36) family.</text>
</comment>
<comment type="function">
    <text evidence="10">Na(+)/H(+) antiporter that extrudes sodium in exchange for external protons.</text>
</comment>
<keyword evidence="2 10" id="KW-0813">Transport</keyword>
<evidence type="ECO:0000313" key="13">
    <source>
        <dbReference type="Proteomes" id="UP000037939"/>
    </source>
</evidence>
<feature type="transmembrane region" description="Helical" evidence="10">
    <location>
        <begin position="360"/>
        <end position="383"/>
    </location>
</feature>